<dbReference type="PANTHER" id="PTHR37419:SF8">
    <property type="entry name" value="TOXIN YJJJ"/>
    <property type="match status" value="1"/>
</dbReference>
<comment type="caution">
    <text evidence="5">The sequence shown here is derived from an EMBL/GenBank/DDBJ whole genome shotgun (WGS) entry which is preliminary data.</text>
</comment>
<keyword evidence="6" id="KW-1185">Reference proteome</keyword>
<evidence type="ECO:0000259" key="4">
    <source>
        <dbReference type="Pfam" id="PF07804"/>
    </source>
</evidence>
<keyword evidence="2" id="KW-0808">Transferase</keyword>
<dbReference type="Proteomes" id="UP000789752">
    <property type="component" value="Unassembled WGS sequence"/>
</dbReference>
<reference evidence="5 6" key="1">
    <citation type="submission" date="2021-04" db="EMBL/GenBank/DDBJ databases">
        <authorList>
            <person name="Vanwijnsberghe S."/>
        </authorList>
    </citation>
    <scope>NUCLEOTIDE SEQUENCE [LARGE SCALE GENOMIC DNA]</scope>
    <source>
        <strain evidence="5 6">LMG 32171</strain>
    </source>
</reference>
<keyword evidence="3" id="KW-0418">Kinase</keyword>
<evidence type="ECO:0000256" key="1">
    <source>
        <dbReference type="ARBA" id="ARBA00010164"/>
    </source>
</evidence>
<dbReference type="EMBL" id="CAJQYY010000039">
    <property type="protein sequence ID" value="CAG4922599.1"/>
    <property type="molecule type" value="Genomic_DNA"/>
</dbReference>
<dbReference type="InterPro" id="IPR012893">
    <property type="entry name" value="HipA-like_C"/>
</dbReference>
<evidence type="ECO:0000256" key="2">
    <source>
        <dbReference type="ARBA" id="ARBA00022679"/>
    </source>
</evidence>
<gene>
    <name evidence="5" type="ORF">R54767_04908</name>
</gene>
<evidence type="ECO:0000313" key="6">
    <source>
        <dbReference type="Proteomes" id="UP000789752"/>
    </source>
</evidence>
<dbReference type="Pfam" id="PF07804">
    <property type="entry name" value="HipA_C"/>
    <property type="match status" value="1"/>
</dbReference>
<organism evidence="5 6">
    <name type="scientific">Paraburkholderia gardini</name>
    <dbReference type="NCBI Taxonomy" id="2823469"/>
    <lineage>
        <taxon>Bacteria</taxon>
        <taxon>Pseudomonadati</taxon>
        <taxon>Pseudomonadota</taxon>
        <taxon>Betaproteobacteria</taxon>
        <taxon>Burkholderiales</taxon>
        <taxon>Burkholderiaceae</taxon>
        <taxon>Paraburkholderia</taxon>
    </lineage>
</organism>
<protein>
    <recommendedName>
        <fullName evidence="4">HipA-like C-terminal domain-containing protein</fullName>
    </recommendedName>
</protein>
<dbReference type="InterPro" id="IPR052028">
    <property type="entry name" value="HipA_Ser/Thr_kinase"/>
</dbReference>
<name>A0ABN7QTP3_9BURK</name>
<dbReference type="RefSeq" id="WP_228983405.1">
    <property type="nucleotide sequence ID" value="NZ_CAJQYY010000039.1"/>
</dbReference>
<feature type="domain" description="HipA-like C-terminal" evidence="4">
    <location>
        <begin position="2"/>
        <end position="187"/>
    </location>
</feature>
<evidence type="ECO:0000256" key="3">
    <source>
        <dbReference type="ARBA" id="ARBA00022777"/>
    </source>
</evidence>
<sequence length="220" mass="24780">MKFQGESEHKEVCAIEATYALLARDCGLDMPETAWFDVDTKLAAFGIARFDREGSRRVPVHTVAGALNANFRVPSSVDYTSMLRLTGFMTRDVREILKAYERCVFNVIFHNRDDHAKNFSFRMNDRGHWRFSPAYGLTFSEGPGGEHQMDICGEGRTPAKADLLKLASQTNIKRVDAIAAIERISAVAADFTKTARRFPIRKATVEQIAKKIDTNRSRMA</sequence>
<comment type="similarity">
    <text evidence="1">Belongs to the HipA Ser/Thr kinase family.</text>
</comment>
<accession>A0ABN7QTP3</accession>
<evidence type="ECO:0000313" key="5">
    <source>
        <dbReference type="EMBL" id="CAG4922599.1"/>
    </source>
</evidence>
<proteinExistence type="inferred from homology"/>
<dbReference type="PANTHER" id="PTHR37419">
    <property type="entry name" value="SERINE/THREONINE-PROTEIN KINASE TOXIN HIPA"/>
    <property type="match status" value="1"/>
</dbReference>